<dbReference type="Proteomes" id="UP001064048">
    <property type="component" value="Chromosome 18"/>
</dbReference>
<reference evidence="1 2" key="1">
    <citation type="journal article" date="2022" name="Genome Biol. Evol.">
        <title>The Spruce Budworm Genome: Reconstructing the Evolutionary History of Antifreeze Proteins.</title>
        <authorList>
            <person name="Beliveau C."/>
            <person name="Gagne P."/>
            <person name="Picq S."/>
            <person name="Vernygora O."/>
            <person name="Keeling C.I."/>
            <person name="Pinkney K."/>
            <person name="Doucet D."/>
            <person name="Wen F."/>
            <person name="Johnston J.S."/>
            <person name="Maaroufi H."/>
            <person name="Boyle B."/>
            <person name="Laroche J."/>
            <person name="Dewar K."/>
            <person name="Juretic N."/>
            <person name="Blackburn G."/>
            <person name="Nisole A."/>
            <person name="Brunet B."/>
            <person name="Brandao M."/>
            <person name="Lumley L."/>
            <person name="Duan J."/>
            <person name="Quan G."/>
            <person name="Lucarotti C.J."/>
            <person name="Roe A.D."/>
            <person name="Sperling F.A.H."/>
            <person name="Levesque R.C."/>
            <person name="Cusson M."/>
        </authorList>
    </citation>
    <scope>NUCLEOTIDE SEQUENCE [LARGE SCALE GENOMIC DNA]</scope>
    <source>
        <strain evidence="1">Glfc:IPQL:Cfum</strain>
    </source>
</reference>
<gene>
    <name evidence="1" type="ORF">MSG28_011177</name>
</gene>
<proteinExistence type="predicted"/>
<protein>
    <submittedName>
        <fullName evidence="1">Uncharacterized protein</fullName>
    </submittedName>
</protein>
<sequence length="378" mass="42485">MCDTLECLKEHLTDIENECLSPCTEFNIAYEPAKPELESLPVEVFLRICSFLDADFLIQTVAKVCTRFESILADVHMWKCWLCSKLDGGCYPPLPNLKVYNDIDIDWVDLSLEVAKEKRKWDNVDETMKHIVVKDVHYASVDTVDRGMALWNVLDIKPNGTNNQTVYTDIKPNHIRSDAHAGWVWDLTADRVDNASIIYSASWDNTVKAWDLQTGFTCIETFQCRISALSVVSCDNLVMAGLYSKKILSFDLRTGPAPISSYQAHRGPVLALDSYNNKVASVSEDKTLAVWDRVAGKTLVTDVKMPTEKAFPVCVSWSQAALYIGDSKGALHLIHPEEHKYLKTHRMWSEPFNDPPCKITGCLQNNGSLVLCSDRGSV</sequence>
<evidence type="ECO:0000313" key="2">
    <source>
        <dbReference type="Proteomes" id="UP001064048"/>
    </source>
</evidence>
<dbReference type="EMBL" id="CM046118">
    <property type="protein sequence ID" value="KAI8438811.1"/>
    <property type="molecule type" value="Genomic_DNA"/>
</dbReference>
<comment type="caution">
    <text evidence="1">The sequence shown here is derived from an EMBL/GenBank/DDBJ whole genome shotgun (WGS) entry which is preliminary data.</text>
</comment>
<name>A0ACC0KRW8_CHOFU</name>
<evidence type="ECO:0000313" key="1">
    <source>
        <dbReference type="EMBL" id="KAI8438811.1"/>
    </source>
</evidence>
<accession>A0ACC0KRW8</accession>
<organism evidence="1 2">
    <name type="scientific">Choristoneura fumiferana</name>
    <name type="common">Spruce budworm moth</name>
    <name type="synonym">Archips fumiferana</name>
    <dbReference type="NCBI Taxonomy" id="7141"/>
    <lineage>
        <taxon>Eukaryota</taxon>
        <taxon>Metazoa</taxon>
        <taxon>Ecdysozoa</taxon>
        <taxon>Arthropoda</taxon>
        <taxon>Hexapoda</taxon>
        <taxon>Insecta</taxon>
        <taxon>Pterygota</taxon>
        <taxon>Neoptera</taxon>
        <taxon>Endopterygota</taxon>
        <taxon>Lepidoptera</taxon>
        <taxon>Glossata</taxon>
        <taxon>Ditrysia</taxon>
        <taxon>Tortricoidea</taxon>
        <taxon>Tortricidae</taxon>
        <taxon>Tortricinae</taxon>
        <taxon>Choristoneura</taxon>
    </lineage>
</organism>
<keyword evidence="2" id="KW-1185">Reference proteome</keyword>